<feature type="transmembrane region" description="Helical" evidence="2">
    <location>
        <begin position="265"/>
        <end position="284"/>
    </location>
</feature>
<keyword evidence="2" id="KW-0812">Transmembrane</keyword>
<name>A0A7S4A8B7_9STRA</name>
<dbReference type="PANTHER" id="PTHR22911">
    <property type="entry name" value="ACYL-MALONYL CONDENSING ENZYME-RELATED"/>
    <property type="match status" value="1"/>
</dbReference>
<feature type="transmembrane region" description="Helical" evidence="2">
    <location>
        <begin position="290"/>
        <end position="310"/>
    </location>
</feature>
<dbReference type="AlphaFoldDB" id="A0A7S4A8B7"/>
<accession>A0A7S4A8B7</accession>
<sequence length="388" mass="41316">MVQLSDRARGVSIAAAGVLCVTPDAVLLRWAQTQGANTASILFWKFFFVFWFTCAWVFYVEKKSAPPEGVVKSLYERIKTGPKHFWAAVGLQISLDVLFSLAFLIIAAARVMIWYSLNVLWSAILGCALLGDVLPRRTIVTCIFALGCIAMVFGPELATKKGREGSPWGDLAAIYVGVAVAVYLIIVRHAARERPRVPITFATTVGALAAFVLVSLSTLVTGDCIVPKVSSPGLFYLCMALDGFAIAGIFVAFSIAPRYITGAEVSLCSLLETVLGPLWVFLIYNEKPGPFTLAGGLLLIGALFVHELLAAREAVQRRERERQGTEASLRAMEGIIGDAKSPDSTLGASSAPSDGTGDGALSDLPSEKTVSVAADTSDSVFSVAANSV</sequence>
<dbReference type="PANTHER" id="PTHR22911:SF76">
    <property type="entry name" value="EAMA DOMAIN-CONTAINING PROTEIN"/>
    <property type="match status" value="1"/>
</dbReference>
<feature type="transmembrane region" description="Helical" evidence="2">
    <location>
        <begin position="41"/>
        <end position="60"/>
    </location>
</feature>
<evidence type="ECO:0000313" key="4">
    <source>
        <dbReference type="EMBL" id="CAE0707116.1"/>
    </source>
</evidence>
<evidence type="ECO:0000259" key="3">
    <source>
        <dbReference type="Pfam" id="PF00892"/>
    </source>
</evidence>
<feature type="compositionally biased region" description="Polar residues" evidence="1">
    <location>
        <begin position="342"/>
        <end position="353"/>
    </location>
</feature>
<evidence type="ECO:0000256" key="1">
    <source>
        <dbReference type="SAM" id="MobiDB-lite"/>
    </source>
</evidence>
<keyword evidence="2" id="KW-1133">Transmembrane helix</keyword>
<feature type="transmembrane region" description="Helical" evidence="2">
    <location>
        <begin position="167"/>
        <end position="187"/>
    </location>
</feature>
<protein>
    <recommendedName>
        <fullName evidence="3">EamA domain-containing protein</fullName>
    </recommendedName>
</protein>
<proteinExistence type="predicted"/>
<dbReference type="InterPro" id="IPR037185">
    <property type="entry name" value="EmrE-like"/>
</dbReference>
<feature type="domain" description="EamA" evidence="3">
    <location>
        <begin position="168"/>
        <end position="305"/>
    </location>
</feature>
<organism evidence="4">
    <name type="scientific">Pelagomonas calceolata</name>
    <dbReference type="NCBI Taxonomy" id="35677"/>
    <lineage>
        <taxon>Eukaryota</taxon>
        <taxon>Sar</taxon>
        <taxon>Stramenopiles</taxon>
        <taxon>Ochrophyta</taxon>
        <taxon>Pelagophyceae</taxon>
        <taxon>Pelagomonadales</taxon>
        <taxon>Pelagomonadaceae</taxon>
        <taxon>Pelagomonas</taxon>
    </lineage>
</organism>
<feature type="transmembrane region" description="Helical" evidence="2">
    <location>
        <begin position="199"/>
        <end position="221"/>
    </location>
</feature>
<gene>
    <name evidence="4" type="ORF">PCAL00307_LOCUS22567</name>
</gene>
<reference evidence="4" key="1">
    <citation type="submission" date="2021-01" db="EMBL/GenBank/DDBJ databases">
        <authorList>
            <person name="Corre E."/>
            <person name="Pelletier E."/>
            <person name="Niang G."/>
            <person name="Scheremetjew M."/>
            <person name="Finn R."/>
            <person name="Kale V."/>
            <person name="Holt S."/>
            <person name="Cochrane G."/>
            <person name="Meng A."/>
            <person name="Brown T."/>
            <person name="Cohen L."/>
        </authorList>
    </citation>
    <scope>NUCLEOTIDE SEQUENCE</scope>
    <source>
        <strain evidence="4">CCMP1756</strain>
    </source>
</reference>
<dbReference type="Pfam" id="PF00892">
    <property type="entry name" value="EamA"/>
    <property type="match status" value="1"/>
</dbReference>
<feature type="region of interest" description="Disordered" evidence="1">
    <location>
        <begin position="338"/>
        <end position="373"/>
    </location>
</feature>
<dbReference type="GO" id="GO:0016020">
    <property type="term" value="C:membrane"/>
    <property type="evidence" value="ECO:0007669"/>
    <property type="project" value="InterPro"/>
</dbReference>
<feature type="transmembrane region" description="Helical" evidence="2">
    <location>
        <begin position="138"/>
        <end position="155"/>
    </location>
</feature>
<feature type="transmembrane region" description="Helical" evidence="2">
    <location>
        <begin position="233"/>
        <end position="253"/>
    </location>
</feature>
<feature type="transmembrane region" description="Helical" evidence="2">
    <location>
        <begin position="112"/>
        <end position="131"/>
    </location>
</feature>
<dbReference type="SUPFAM" id="SSF103481">
    <property type="entry name" value="Multidrug resistance efflux transporter EmrE"/>
    <property type="match status" value="2"/>
</dbReference>
<feature type="transmembrane region" description="Helical" evidence="2">
    <location>
        <begin position="85"/>
        <end position="106"/>
    </location>
</feature>
<keyword evidence="2" id="KW-0472">Membrane</keyword>
<dbReference type="InterPro" id="IPR000620">
    <property type="entry name" value="EamA_dom"/>
</dbReference>
<dbReference type="EMBL" id="HBIW01026194">
    <property type="protein sequence ID" value="CAE0707116.1"/>
    <property type="molecule type" value="Transcribed_RNA"/>
</dbReference>
<evidence type="ECO:0000256" key="2">
    <source>
        <dbReference type="SAM" id="Phobius"/>
    </source>
</evidence>